<keyword evidence="8 10" id="KW-0717">Septation</keyword>
<evidence type="ECO:0000256" key="5">
    <source>
        <dbReference type="ARBA" id="ARBA00022741"/>
    </source>
</evidence>
<dbReference type="PANTHER" id="PTHR11649">
    <property type="entry name" value="MSS1/TRME-RELATED GTP-BINDING PROTEIN"/>
    <property type="match status" value="1"/>
</dbReference>
<protein>
    <recommendedName>
        <fullName evidence="10">Probable GTP-binding protein EngB</fullName>
    </recommendedName>
</protein>
<evidence type="ECO:0000313" key="13">
    <source>
        <dbReference type="Proteomes" id="UP001522905"/>
    </source>
</evidence>
<keyword evidence="4" id="KW-0479">Metal-binding</keyword>
<organism evidence="12 13">
    <name type="scientific">Apilactobacillus xinyiensis</name>
    <dbReference type="NCBI Taxonomy" id="2841032"/>
    <lineage>
        <taxon>Bacteria</taxon>
        <taxon>Bacillati</taxon>
        <taxon>Bacillota</taxon>
        <taxon>Bacilli</taxon>
        <taxon>Lactobacillales</taxon>
        <taxon>Lactobacillaceae</taxon>
        <taxon>Apilactobacillus</taxon>
    </lineage>
</organism>
<dbReference type="HAMAP" id="MF_00321">
    <property type="entry name" value="GTPase_EngB"/>
    <property type="match status" value="1"/>
</dbReference>
<comment type="function">
    <text evidence="10">Necessary for normal cell division and for the maintenance of normal septation.</text>
</comment>
<dbReference type="NCBIfam" id="TIGR03598">
    <property type="entry name" value="GTPase_YsxC"/>
    <property type="match status" value="1"/>
</dbReference>
<dbReference type="PANTHER" id="PTHR11649:SF13">
    <property type="entry name" value="ENGB-TYPE G DOMAIN-CONTAINING PROTEIN"/>
    <property type="match status" value="1"/>
</dbReference>
<evidence type="ECO:0000256" key="10">
    <source>
        <dbReference type="HAMAP-Rule" id="MF_00321"/>
    </source>
</evidence>
<evidence type="ECO:0000256" key="9">
    <source>
        <dbReference type="ARBA" id="ARBA00023306"/>
    </source>
</evidence>
<feature type="domain" description="EngB-type G" evidence="11">
    <location>
        <begin position="22"/>
        <end position="194"/>
    </location>
</feature>
<comment type="similarity">
    <text evidence="2 10">Belongs to the TRAFAC class TrmE-Era-EngA-EngB-Septin-like GTPase superfamily. EngB GTPase family.</text>
</comment>
<dbReference type="EMBL" id="JAJIAO010000003">
    <property type="protein sequence ID" value="MCK8624707.1"/>
    <property type="molecule type" value="Genomic_DNA"/>
</dbReference>
<reference evidence="12 13" key="1">
    <citation type="submission" date="2021-11" db="EMBL/GenBank/DDBJ databases">
        <title>Comparative genomics of bee honey and flower isolates.</title>
        <authorList>
            <person name="Bechtner J.D."/>
            <person name="Gallus M.K."/>
            <person name="Ehrmann M."/>
        </authorList>
    </citation>
    <scope>NUCLEOTIDE SEQUENCE [LARGE SCALE GENOMIC DNA]</scope>
    <source>
        <strain evidence="12 13">M161</strain>
    </source>
</reference>
<keyword evidence="13" id="KW-1185">Reference proteome</keyword>
<dbReference type="InterPro" id="IPR006073">
    <property type="entry name" value="GTP-bd"/>
</dbReference>
<comment type="cofactor">
    <cofactor evidence="1">
        <name>Mg(2+)</name>
        <dbReference type="ChEBI" id="CHEBI:18420"/>
    </cofactor>
</comment>
<dbReference type="PROSITE" id="PS51706">
    <property type="entry name" value="G_ENGB"/>
    <property type="match status" value="1"/>
</dbReference>
<gene>
    <name evidence="12" type="primary">yihA</name>
    <name evidence="10" type="synonym">engB</name>
    <name evidence="12" type="ORF">LNP07_04180</name>
</gene>
<evidence type="ECO:0000256" key="1">
    <source>
        <dbReference type="ARBA" id="ARBA00001946"/>
    </source>
</evidence>
<accession>A0ABT0I1W2</accession>
<dbReference type="RefSeq" id="WP_220728174.1">
    <property type="nucleotide sequence ID" value="NZ_BPLL01000002.1"/>
</dbReference>
<evidence type="ECO:0000256" key="3">
    <source>
        <dbReference type="ARBA" id="ARBA00022618"/>
    </source>
</evidence>
<dbReference type="InterPro" id="IPR005225">
    <property type="entry name" value="Small_GTP-bd"/>
</dbReference>
<comment type="caution">
    <text evidence="12">The sequence shown here is derived from an EMBL/GenBank/DDBJ whole genome shotgun (WGS) entry which is preliminary data.</text>
</comment>
<evidence type="ECO:0000256" key="4">
    <source>
        <dbReference type="ARBA" id="ARBA00022723"/>
    </source>
</evidence>
<dbReference type="InterPro" id="IPR019987">
    <property type="entry name" value="GTP-bd_ribosome_bio_YsxC"/>
</dbReference>
<sequence length="195" mass="22180">MKVNNVNLEISAVAPKQYPSGKLPEIGLVGRSNVGKSSLTNKLINRNGYARTSNRPGKTQTLNFYKIEESLYFVDIPGYGYARVSKKEREKWGMMIEEYLTTRKNLSGVVLLVDGRRAPSEDDVQMFEFLQYYEIPTLILATKMDKTSKSKWNKEVNALKKSFNVSEEQICLFSAQTGYGTENVWQWIGDKTGVK</sequence>
<keyword evidence="6" id="KW-0460">Magnesium</keyword>
<name>A0ABT0I1W2_9LACO</name>
<dbReference type="Proteomes" id="UP001522905">
    <property type="component" value="Unassembled WGS sequence"/>
</dbReference>
<keyword evidence="5 10" id="KW-0547">Nucleotide-binding</keyword>
<keyword evidence="3 10" id="KW-0132">Cell division</keyword>
<dbReference type="CDD" id="cd01876">
    <property type="entry name" value="YihA_EngB"/>
    <property type="match status" value="1"/>
</dbReference>
<evidence type="ECO:0000256" key="7">
    <source>
        <dbReference type="ARBA" id="ARBA00023134"/>
    </source>
</evidence>
<keyword evidence="7 10" id="KW-0342">GTP-binding</keyword>
<dbReference type="InterPro" id="IPR027417">
    <property type="entry name" value="P-loop_NTPase"/>
</dbReference>
<evidence type="ECO:0000259" key="11">
    <source>
        <dbReference type="PROSITE" id="PS51706"/>
    </source>
</evidence>
<dbReference type="Gene3D" id="3.40.50.300">
    <property type="entry name" value="P-loop containing nucleotide triphosphate hydrolases"/>
    <property type="match status" value="1"/>
</dbReference>
<evidence type="ECO:0000256" key="6">
    <source>
        <dbReference type="ARBA" id="ARBA00022842"/>
    </source>
</evidence>
<dbReference type="NCBIfam" id="TIGR00231">
    <property type="entry name" value="small_GTP"/>
    <property type="match status" value="1"/>
</dbReference>
<evidence type="ECO:0000256" key="8">
    <source>
        <dbReference type="ARBA" id="ARBA00023210"/>
    </source>
</evidence>
<evidence type="ECO:0000313" key="12">
    <source>
        <dbReference type="EMBL" id="MCK8624707.1"/>
    </source>
</evidence>
<dbReference type="SUPFAM" id="SSF52540">
    <property type="entry name" value="P-loop containing nucleoside triphosphate hydrolases"/>
    <property type="match status" value="1"/>
</dbReference>
<dbReference type="Pfam" id="PF01926">
    <property type="entry name" value="MMR_HSR1"/>
    <property type="match status" value="1"/>
</dbReference>
<dbReference type="InterPro" id="IPR030393">
    <property type="entry name" value="G_ENGB_dom"/>
</dbReference>
<proteinExistence type="inferred from homology"/>
<keyword evidence="9 10" id="KW-0131">Cell cycle</keyword>
<evidence type="ECO:0000256" key="2">
    <source>
        <dbReference type="ARBA" id="ARBA00009638"/>
    </source>
</evidence>